<evidence type="ECO:0000256" key="2">
    <source>
        <dbReference type="ARBA" id="ARBA00010145"/>
    </source>
</evidence>
<dbReference type="EMBL" id="CP021434">
    <property type="protein sequence ID" value="ARU62051.1"/>
    <property type="molecule type" value="Genomic_DNA"/>
</dbReference>
<gene>
    <name evidence="9" type="ORF">CBW65_14325</name>
</gene>
<evidence type="ECO:0000256" key="4">
    <source>
        <dbReference type="ARBA" id="ARBA00022475"/>
    </source>
</evidence>
<evidence type="ECO:0000256" key="7">
    <source>
        <dbReference type="ARBA" id="ARBA00023136"/>
    </source>
</evidence>
<dbReference type="AlphaFoldDB" id="A0A1Y0IND9"/>
<dbReference type="InterPro" id="IPR038770">
    <property type="entry name" value="Na+/solute_symporter_sf"/>
</dbReference>
<sequence>MYILFVILLNVIAPVFLLIGLGAWLHRKFQMDLGTLSKLTTYLLMPAVSFLNIYESNLEGEAVLDILSFLLLQSGCLILLTYAVAKLSGWERGLSATFQNSVVLPNSGNFGLPVSQAVFANNPLGLSVQVIVLIYQNLLTYTYGYLNSVSVNAKGWQVLQEFLKNPICYALLLGLGFNTLDLELPDFAGRPLEYLGNAFFAVALVTLGAQSAHLKIARLNWPLVLSLAGRCIAAPVIAYFIITLLGIEGTVAQALLIASSFPVSRNSALFALEHNNHPEYAAQAVILSTLLSCVTVTLVVYAAKMLF</sequence>
<dbReference type="GO" id="GO:0005886">
    <property type="term" value="C:plasma membrane"/>
    <property type="evidence" value="ECO:0007669"/>
    <property type="project" value="UniProtKB-SubCell"/>
</dbReference>
<evidence type="ECO:0000256" key="5">
    <source>
        <dbReference type="ARBA" id="ARBA00022692"/>
    </source>
</evidence>
<dbReference type="KEGG" id="tum:CBW65_14325"/>
<evidence type="ECO:0000256" key="3">
    <source>
        <dbReference type="ARBA" id="ARBA00022448"/>
    </source>
</evidence>
<feature type="transmembrane region" description="Helical" evidence="8">
    <location>
        <begin position="36"/>
        <end position="54"/>
    </location>
</feature>
<dbReference type="Gene3D" id="1.20.1530.20">
    <property type="match status" value="1"/>
</dbReference>
<dbReference type="OrthoDB" id="527159at2"/>
<name>A0A1Y0IND9_9BACL</name>
<evidence type="ECO:0000256" key="6">
    <source>
        <dbReference type="ARBA" id="ARBA00022989"/>
    </source>
</evidence>
<keyword evidence="6 8" id="KW-1133">Transmembrane helix</keyword>
<accession>A0A1Y0IND9</accession>
<comment type="similarity">
    <text evidence="2">Belongs to the auxin efflux carrier (TC 2.A.69) family.</text>
</comment>
<comment type="subcellular location">
    <subcellularLocation>
        <location evidence="1">Cell membrane</location>
        <topology evidence="1">Multi-pass membrane protein</topology>
    </subcellularLocation>
</comment>
<organism evidence="9 10">
    <name type="scientific">Tumebacillus avium</name>
    <dbReference type="NCBI Taxonomy" id="1903704"/>
    <lineage>
        <taxon>Bacteria</taxon>
        <taxon>Bacillati</taxon>
        <taxon>Bacillota</taxon>
        <taxon>Bacilli</taxon>
        <taxon>Bacillales</taxon>
        <taxon>Alicyclobacillaceae</taxon>
        <taxon>Tumebacillus</taxon>
    </lineage>
</organism>
<reference evidence="10" key="1">
    <citation type="submission" date="2017-05" db="EMBL/GenBank/DDBJ databases">
        <authorList>
            <person name="Sung H."/>
        </authorList>
    </citation>
    <scope>NUCLEOTIDE SEQUENCE [LARGE SCALE GENOMIC DNA]</scope>
    <source>
        <strain evidence="10">AR23208</strain>
    </source>
</reference>
<feature type="transmembrane region" description="Helical" evidence="8">
    <location>
        <begin position="6"/>
        <end position="24"/>
    </location>
</feature>
<feature type="transmembrane region" description="Helical" evidence="8">
    <location>
        <begin position="162"/>
        <end position="180"/>
    </location>
</feature>
<feature type="transmembrane region" description="Helical" evidence="8">
    <location>
        <begin position="66"/>
        <end position="85"/>
    </location>
</feature>
<dbReference type="Proteomes" id="UP000195437">
    <property type="component" value="Chromosome"/>
</dbReference>
<evidence type="ECO:0000313" key="10">
    <source>
        <dbReference type="Proteomes" id="UP000195437"/>
    </source>
</evidence>
<keyword evidence="3" id="KW-0813">Transport</keyword>
<feature type="transmembrane region" description="Helical" evidence="8">
    <location>
        <begin position="280"/>
        <end position="303"/>
    </location>
</feature>
<dbReference type="Pfam" id="PF03547">
    <property type="entry name" value="Mem_trans"/>
    <property type="match status" value="1"/>
</dbReference>
<dbReference type="InterPro" id="IPR004776">
    <property type="entry name" value="Mem_transp_PIN-like"/>
</dbReference>
<dbReference type="PANTHER" id="PTHR36838:SF1">
    <property type="entry name" value="SLR1864 PROTEIN"/>
    <property type="match status" value="1"/>
</dbReference>
<evidence type="ECO:0000256" key="1">
    <source>
        <dbReference type="ARBA" id="ARBA00004651"/>
    </source>
</evidence>
<keyword evidence="7 8" id="KW-0472">Membrane</keyword>
<evidence type="ECO:0000256" key="8">
    <source>
        <dbReference type="SAM" id="Phobius"/>
    </source>
</evidence>
<dbReference type="PANTHER" id="PTHR36838">
    <property type="entry name" value="AUXIN EFFLUX CARRIER FAMILY PROTEIN"/>
    <property type="match status" value="1"/>
</dbReference>
<keyword evidence="5 8" id="KW-0812">Transmembrane</keyword>
<dbReference type="RefSeq" id="WP_087457416.1">
    <property type="nucleotide sequence ID" value="NZ_CP021434.1"/>
</dbReference>
<dbReference type="GO" id="GO:0055085">
    <property type="term" value="P:transmembrane transport"/>
    <property type="evidence" value="ECO:0007669"/>
    <property type="project" value="InterPro"/>
</dbReference>
<feature type="transmembrane region" description="Helical" evidence="8">
    <location>
        <begin position="192"/>
        <end position="209"/>
    </location>
</feature>
<keyword evidence="10" id="KW-1185">Reference proteome</keyword>
<evidence type="ECO:0000313" key="9">
    <source>
        <dbReference type="EMBL" id="ARU62051.1"/>
    </source>
</evidence>
<keyword evidence="4" id="KW-1003">Cell membrane</keyword>
<proteinExistence type="inferred from homology"/>
<protein>
    <submittedName>
        <fullName evidence="9">Transporter</fullName>
    </submittedName>
</protein>